<evidence type="ECO:0000256" key="7">
    <source>
        <dbReference type="ARBA" id="ARBA00023242"/>
    </source>
</evidence>
<keyword evidence="6" id="KW-0804">Transcription</keyword>
<dbReference type="GO" id="GO:0003677">
    <property type="term" value="F:DNA binding"/>
    <property type="evidence" value="ECO:0007669"/>
    <property type="project" value="UniProtKB-UniRule"/>
</dbReference>
<evidence type="ECO:0000256" key="6">
    <source>
        <dbReference type="ARBA" id="ARBA00023163"/>
    </source>
</evidence>
<comment type="subcellular location">
    <subcellularLocation>
        <location evidence="1 9 10">Nucleus</location>
    </subcellularLocation>
</comment>
<comment type="similarity">
    <text evidence="8">Belongs to the WUS homeobox family.</text>
</comment>
<evidence type="ECO:0000256" key="4">
    <source>
        <dbReference type="ARBA" id="ARBA00023125"/>
    </source>
</evidence>
<evidence type="ECO:0000256" key="8">
    <source>
        <dbReference type="ARBA" id="ARBA00024040"/>
    </source>
</evidence>
<dbReference type="GO" id="GO:0003700">
    <property type="term" value="F:DNA-binding transcription factor activity"/>
    <property type="evidence" value="ECO:0007669"/>
    <property type="project" value="InterPro"/>
</dbReference>
<dbReference type="Gene3D" id="1.10.10.60">
    <property type="entry name" value="Homeodomain-like"/>
    <property type="match status" value="1"/>
</dbReference>
<dbReference type="Pfam" id="PF00046">
    <property type="entry name" value="Homeodomain"/>
    <property type="match status" value="1"/>
</dbReference>
<keyword evidence="4 9" id="KW-0238">DNA-binding</keyword>
<protein>
    <recommendedName>
        <fullName evidence="12">Homeobox domain-containing protein</fullName>
    </recommendedName>
</protein>
<feature type="region of interest" description="Disordered" evidence="11">
    <location>
        <begin position="23"/>
        <end position="62"/>
    </location>
</feature>
<dbReference type="GO" id="GO:0050793">
    <property type="term" value="P:regulation of developmental process"/>
    <property type="evidence" value="ECO:0007669"/>
    <property type="project" value="InterPro"/>
</dbReference>
<dbReference type="PANTHER" id="PTHR47288">
    <property type="entry name" value="WUSCHEL-RELATED HOMEOBOX 9"/>
    <property type="match status" value="1"/>
</dbReference>
<evidence type="ECO:0000256" key="9">
    <source>
        <dbReference type="PROSITE-ProRule" id="PRU00108"/>
    </source>
</evidence>
<evidence type="ECO:0000256" key="2">
    <source>
        <dbReference type="ARBA" id="ARBA00022473"/>
    </source>
</evidence>
<sequence>MASSNRHWPSLFKSKPVVCNQWQHDVSNHPSSNCHPRPSSSYSPLVGEERSPEPKPRWNPKPEQIRILESIFNSGMVNPPRDEIRKIRLQLQEFGHVGDANVFYWFQNRKSRTKHKLRNLHPHSPSAATSSSSKPLSTATSSSSSSSDNNNNKPSPRGSKRTLSSRNSSAPHHGVVSPQTQHSYLPAAQHHHDFFPGPEPFFPQGSTSVNVAPPFGQGFCFSEPAAVNVGPCTSLLLSDILSVDQAPAAYRKLENRHSDVADDDDCTKKLHQLCYTLAPTVPSIGLGPPGGNLDLQSDGVGAATCNTTASNNTAAVLPSSLILNQFQGIGGDNVQPPAGVSGGGRSPTATVFINEVAIEVGAGPFNVREAFGDDVLLVHSSGQPVLTDEWGITLHSLHHGGFYYLLPFSTAHHI</sequence>
<dbReference type="PANTHER" id="PTHR47288:SF1">
    <property type="entry name" value="WUSCHEL-RELATED HOMEOBOX 9"/>
    <property type="match status" value="1"/>
</dbReference>
<feature type="compositionally biased region" description="Low complexity" evidence="11">
    <location>
        <begin position="124"/>
        <end position="156"/>
    </location>
</feature>
<evidence type="ECO:0000256" key="1">
    <source>
        <dbReference type="ARBA" id="ARBA00004123"/>
    </source>
</evidence>
<evidence type="ECO:0000313" key="13">
    <source>
        <dbReference type="EMBL" id="CAL1388459.1"/>
    </source>
</evidence>
<feature type="DNA-binding region" description="Homeobox" evidence="9">
    <location>
        <begin position="53"/>
        <end position="117"/>
    </location>
</feature>
<evidence type="ECO:0000313" key="14">
    <source>
        <dbReference type="Proteomes" id="UP001497516"/>
    </source>
</evidence>
<organism evidence="13 14">
    <name type="scientific">Linum trigynum</name>
    <dbReference type="NCBI Taxonomy" id="586398"/>
    <lineage>
        <taxon>Eukaryota</taxon>
        <taxon>Viridiplantae</taxon>
        <taxon>Streptophyta</taxon>
        <taxon>Embryophyta</taxon>
        <taxon>Tracheophyta</taxon>
        <taxon>Spermatophyta</taxon>
        <taxon>Magnoliopsida</taxon>
        <taxon>eudicotyledons</taxon>
        <taxon>Gunneridae</taxon>
        <taxon>Pentapetalae</taxon>
        <taxon>rosids</taxon>
        <taxon>fabids</taxon>
        <taxon>Malpighiales</taxon>
        <taxon>Linaceae</taxon>
        <taxon>Linum</taxon>
    </lineage>
</organism>
<evidence type="ECO:0000256" key="10">
    <source>
        <dbReference type="RuleBase" id="RU000682"/>
    </source>
</evidence>
<name>A0AAV2ER94_9ROSI</name>
<dbReference type="GO" id="GO:0005634">
    <property type="term" value="C:nucleus"/>
    <property type="evidence" value="ECO:0007669"/>
    <property type="project" value="UniProtKB-SubCell"/>
</dbReference>
<accession>A0AAV2ER94</accession>
<dbReference type="FunFam" id="1.10.10.60:FF:000118">
    <property type="entry name" value="WUSCHEL-related homeobox 11"/>
    <property type="match status" value="1"/>
</dbReference>
<dbReference type="EMBL" id="OZ034818">
    <property type="protein sequence ID" value="CAL1388459.1"/>
    <property type="molecule type" value="Genomic_DNA"/>
</dbReference>
<reference evidence="13 14" key="1">
    <citation type="submission" date="2024-04" db="EMBL/GenBank/DDBJ databases">
        <authorList>
            <person name="Fracassetti M."/>
        </authorList>
    </citation>
    <scope>NUCLEOTIDE SEQUENCE [LARGE SCALE GENOMIC DNA]</scope>
</reference>
<keyword evidence="2" id="KW-0217">Developmental protein</keyword>
<dbReference type="InterPro" id="IPR001356">
    <property type="entry name" value="HD"/>
</dbReference>
<keyword evidence="14" id="KW-1185">Reference proteome</keyword>
<evidence type="ECO:0000256" key="11">
    <source>
        <dbReference type="SAM" id="MobiDB-lite"/>
    </source>
</evidence>
<dbReference type="Proteomes" id="UP001497516">
    <property type="component" value="Chromosome 5"/>
</dbReference>
<keyword evidence="3" id="KW-0805">Transcription regulation</keyword>
<feature type="compositionally biased region" description="Basic and acidic residues" evidence="11">
    <location>
        <begin position="47"/>
        <end position="56"/>
    </location>
</feature>
<dbReference type="InterPro" id="IPR044557">
    <property type="entry name" value="WOX8/9-like"/>
</dbReference>
<evidence type="ECO:0000259" key="12">
    <source>
        <dbReference type="PROSITE" id="PS50071"/>
    </source>
</evidence>
<dbReference type="SUPFAM" id="SSF46689">
    <property type="entry name" value="Homeodomain-like"/>
    <property type="match status" value="1"/>
</dbReference>
<keyword evidence="7 9" id="KW-0539">Nucleus</keyword>
<dbReference type="PROSITE" id="PS50071">
    <property type="entry name" value="HOMEOBOX_2"/>
    <property type="match status" value="1"/>
</dbReference>
<evidence type="ECO:0000256" key="5">
    <source>
        <dbReference type="ARBA" id="ARBA00023155"/>
    </source>
</evidence>
<feature type="region of interest" description="Disordered" evidence="11">
    <location>
        <begin position="118"/>
        <end position="178"/>
    </location>
</feature>
<keyword evidence="5 9" id="KW-0371">Homeobox</keyword>
<gene>
    <name evidence="13" type="ORF">LTRI10_LOCUS29387</name>
</gene>
<evidence type="ECO:0000256" key="3">
    <source>
        <dbReference type="ARBA" id="ARBA00023015"/>
    </source>
</evidence>
<dbReference type="AlphaFoldDB" id="A0AAV2ER94"/>
<feature type="compositionally biased region" description="Polar residues" evidence="11">
    <location>
        <begin position="161"/>
        <end position="170"/>
    </location>
</feature>
<feature type="compositionally biased region" description="Polar residues" evidence="11">
    <location>
        <begin position="23"/>
        <end position="43"/>
    </location>
</feature>
<dbReference type="CDD" id="cd00086">
    <property type="entry name" value="homeodomain"/>
    <property type="match status" value="1"/>
</dbReference>
<dbReference type="InterPro" id="IPR009057">
    <property type="entry name" value="Homeodomain-like_sf"/>
</dbReference>
<dbReference type="SMART" id="SM00389">
    <property type="entry name" value="HOX"/>
    <property type="match status" value="1"/>
</dbReference>
<dbReference type="GO" id="GO:0048731">
    <property type="term" value="P:system development"/>
    <property type="evidence" value="ECO:0007669"/>
    <property type="project" value="UniProtKB-ARBA"/>
</dbReference>
<feature type="domain" description="Homeobox" evidence="12">
    <location>
        <begin position="51"/>
        <end position="116"/>
    </location>
</feature>
<proteinExistence type="inferred from homology"/>